<dbReference type="InterPro" id="IPR000209">
    <property type="entry name" value="Peptidase_S8/S53_dom"/>
</dbReference>
<dbReference type="InterPro" id="IPR034193">
    <property type="entry name" value="PCSK9_ProteinaseK-like"/>
</dbReference>
<keyword evidence="5 6" id="KW-0720">Serine protease</keyword>
<dbReference type="Proteomes" id="UP000800097">
    <property type="component" value="Unassembled WGS sequence"/>
</dbReference>
<feature type="active site" description="Charge relay system" evidence="6">
    <location>
        <position position="139"/>
    </location>
</feature>
<evidence type="ECO:0000259" key="9">
    <source>
        <dbReference type="Pfam" id="PF00082"/>
    </source>
</evidence>
<keyword evidence="12" id="KW-1185">Reference proteome</keyword>
<accession>A0A6A6JLC4</accession>
<evidence type="ECO:0000256" key="5">
    <source>
        <dbReference type="ARBA" id="ARBA00022825"/>
    </source>
</evidence>
<dbReference type="SUPFAM" id="SSF54897">
    <property type="entry name" value="Protease propeptides/inhibitors"/>
    <property type="match status" value="1"/>
</dbReference>
<dbReference type="InterPro" id="IPR010259">
    <property type="entry name" value="S8pro/Inhibitor_I9"/>
</dbReference>
<dbReference type="PROSITE" id="PS51892">
    <property type="entry name" value="SUBTILASE"/>
    <property type="match status" value="1"/>
</dbReference>
<evidence type="ECO:0000259" key="10">
    <source>
        <dbReference type="Pfam" id="PF05922"/>
    </source>
</evidence>
<organism evidence="11 12">
    <name type="scientific">Westerdykella ornata</name>
    <dbReference type="NCBI Taxonomy" id="318751"/>
    <lineage>
        <taxon>Eukaryota</taxon>
        <taxon>Fungi</taxon>
        <taxon>Dikarya</taxon>
        <taxon>Ascomycota</taxon>
        <taxon>Pezizomycotina</taxon>
        <taxon>Dothideomycetes</taxon>
        <taxon>Pleosporomycetidae</taxon>
        <taxon>Pleosporales</taxon>
        <taxon>Sporormiaceae</taxon>
        <taxon>Westerdykella</taxon>
    </lineage>
</organism>
<keyword evidence="2 6" id="KW-0645">Protease</keyword>
<feature type="domain" description="Inhibitor I9" evidence="10">
    <location>
        <begin position="31"/>
        <end position="98"/>
    </location>
</feature>
<dbReference type="GO" id="GO:0005576">
    <property type="term" value="C:extracellular region"/>
    <property type="evidence" value="ECO:0007669"/>
    <property type="project" value="UniProtKB-ARBA"/>
</dbReference>
<dbReference type="GO" id="GO:0006508">
    <property type="term" value="P:proteolysis"/>
    <property type="evidence" value="ECO:0007669"/>
    <property type="project" value="UniProtKB-KW"/>
</dbReference>
<evidence type="ECO:0000256" key="3">
    <source>
        <dbReference type="ARBA" id="ARBA00022729"/>
    </source>
</evidence>
<protein>
    <submittedName>
        <fullName evidence="11">Subtilisin-like protease</fullName>
    </submittedName>
</protein>
<dbReference type="Gene3D" id="3.30.70.80">
    <property type="entry name" value="Peptidase S8 propeptide/proteinase inhibitor I9"/>
    <property type="match status" value="1"/>
</dbReference>
<evidence type="ECO:0000313" key="12">
    <source>
        <dbReference type="Proteomes" id="UP000800097"/>
    </source>
</evidence>
<dbReference type="RefSeq" id="XP_033654287.1">
    <property type="nucleotide sequence ID" value="XM_033795550.1"/>
</dbReference>
<dbReference type="GeneID" id="54548725"/>
<dbReference type="InterPro" id="IPR023828">
    <property type="entry name" value="Peptidase_S8_Ser-AS"/>
</dbReference>
<dbReference type="InterPro" id="IPR023827">
    <property type="entry name" value="Peptidase_S8_Asp-AS"/>
</dbReference>
<feature type="active site" description="Charge relay system" evidence="6">
    <location>
        <position position="326"/>
    </location>
</feature>
<keyword evidence="4 6" id="KW-0378">Hydrolase</keyword>
<dbReference type="InterPro" id="IPR050131">
    <property type="entry name" value="Peptidase_S8_subtilisin-like"/>
</dbReference>
<dbReference type="AlphaFoldDB" id="A0A6A6JLC4"/>
<dbReference type="InterPro" id="IPR037045">
    <property type="entry name" value="S8pro/Inhibitor_I9_sf"/>
</dbReference>
<evidence type="ECO:0000313" key="11">
    <source>
        <dbReference type="EMBL" id="KAF2276748.1"/>
    </source>
</evidence>
<dbReference type="PANTHER" id="PTHR43806:SF58">
    <property type="entry name" value="ALKALINE PROTEASE 1-RELATED"/>
    <property type="match status" value="1"/>
</dbReference>
<dbReference type="PROSITE" id="PS00137">
    <property type="entry name" value="SUBTILASE_HIS"/>
    <property type="match status" value="1"/>
</dbReference>
<feature type="active site" description="Charge relay system" evidence="6">
    <location>
        <position position="171"/>
    </location>
</feature>
<evidence type="ECO:0000256" key="4">
    <source>
        <dbReference type="ARBA" id="ARBA00022801"/>
    </source>
</evidence>
<feature type="domain" description="Peptidase S8/S53" evidence="9">
    <location>
        <begin position="137"/>
        <end position="346"/>
    </location>
</feature>
<evidence type="ECO:0000256" key="2">
    <source>
        <dbReference type="ARBA" id="ARBA00022670"/>
    </source>
</evidence>
<name>A0A6A6JLC4_WESOR</name>
<dbReference type="Gene3D" id="3.40.50.200">
    <property type="entry name" value="Peptidase S8/S53 domain"/>
    <property type="match status" value="1"/>
</dbReference>
<keyword evidence="3 8" id="KW-0732">Signal</keyword>
<dbReference type="PROSITE" id="PS00138">
    <property type="entry name" value="SUBTILASE_SER"/>
    <property type="match status" value="1"/>
</dbReference>
<dbReference type="InterPro" id="IPR036852">
    <property type="entry name" value="Peptidase_S8/S53_dom_sf"/>
</dbReference>
<dbReference type="FunFam" id="3.40.50.200:FF:000014">
    <property type="entry name" value="Proteinase K"/>
    <property type="match status" value="1"/>
</dbReference>
<evidence type="ECO:0000256" key="6">
    <source>
        <dbReference type="PROSITE-ProRule" id="PRU01240"/>
    </source>
</evidence>
<dbReference type="EMBL" id="ML986492">
    <property type="protein sequence ID" value="KAF2276748.1"/>
    <property type="molecule type" value="Genomic_DNA"/>
</dbReference>
<feature type="chain" id="PRO_5025655110" evidence="8">
    <location>
        <begin position="17"/>
        <end position="382"/>
    </location>
</feature>
<evidence type="ECO:0000256" key="8">
    <source>
        <dbReference type="SAM" id="SignalP"/>
    </source>
</evidence>
<dbReference type="InterPro" id="IPR015500">
    <property type="entry name" value="Peptidase_S8_subtilisin-rel"/>
</dbReference>
<dbReference type="SUPFAM" id="SSF52743">
    <property type="entry name" value="Subtilisin-like"/>
    <property type="match status" value="1"/>
</dbReference>
<evidence type="ECO:0000256" key="7">
    <source>
        <dbReference type="RuleBase" id="RU003355"/>
    </source>
</evidence>
<dbReference type="Pfam" id="PF00082">
    <property type="entry name" value="Peptidase_S8"/>
    <property type="match status" value="1"/>
</dbReference>
<reference evidence="11" key="1">
    <citation type="journal article" date="2020" name="Stud. Mycol.">
        <title>101 Dothideomycetes genomes: a test case for predicting lifestyles and emergence of pathogens.</title>
        <authorList>
            <person name="Haridas S."/>
            <person name="Albert R."/>
            <person name="Binder M."/>
            <person name="Bloem J."/>
            <person name="Labutti K."/>
            <person name="Salamov A."/>
            <person name="Andreopoulos B."/>
            <person name="Baker S."/>
            <person name="Barry K."/>
            <person name="Bills G."/>
            <person name="Bluhm B."/>
            <person name="Cannon C."/>
            <person name="Castanera R."/>
            <person name="Culley D."/>
            <person name="Daum C."/>
            <person name="Ezra D."/>
            <person name="Gonzalez J."/>
            <person name="Henrissat B."/>
            <person name="Kuo A."/>
            <person name="Liang C."/>
            <person name="Lipzen A."/>
            <person name="Lutzoni F."/>
            <person name="Magnuson J."/>
            <person name="Mondo S."/>
            <person name="Nolan M."/>
            <person name="Ohm R."/>
            <person name="Pangilinan J."/>
            <person name="Park H.-J."/>
            <person name="Ramirez L."/>
            <person name="Alfaro M."/>
            <person name="Sun H."/>
            <person name="Tritt A."/>
            <person name="Yoshinaga Y."/>
            <person name="Zwiers L.-H."/>
            <person name="Turgeon B."/>
            <person name="Goodwin S."/>
            <person name="Spatafora J."/>
            <person name="Crous P."/>
            <person name="Grigoriev I."/>
        </authorList>
    </citation>
    <scope>NUCLEOTIDE SEQUENCE</scope>
    <source>
        <strain evidence="11">CBS 379.55</strain>
    </source>
</reference>
<dbReference type="PRINTS" id="PR00723">
    <property type="entry name" value="SUBTILISIN"/>
</dbReference>
<dbReference type="PROSITE" id="PS00136">
    <property type="entry name" value="SUBTILASE_ASP"/>
    <property type="match status" value="1"/>
</dbReference>
<dbReference type="PANTHER" id="PTHR43806">
    <property type="entry name" value="PEPTIDASE S8"/>
    <property type="match status" value="1"/>
</dbReference>
<sequence>MHIASFLLVLLPSALAAPLIVPRNAALVPGKYIVKMKPEASKKDLEQAKSLLATTPDFDYDFGDFSGFAGSVSAATVSKLQKLDAVSWISQDAVMHTQDWLFDDGAPWGLGRISHEEKGNTTYIYDSSAGEGTCSYVIDTGIFVGHPEFEGRAEWLANFANDDQDSDGNGHGTHVAGTIGSKTYGVAKKTKLYAVKVLDRSGSGTVAGVIAGINFVAQDAPKRNCPKGAVANMSLGGAKSTAVNEAVAAAVAAGVFFGVAAGNNNRDAANYSPSSEVTACTVGASDINDAKASFSNYGELVDVIAPGVQILSTWNDGKTNTISGTSMATPHVVGLAAYLLSFKNLGTAQLCEAIAELSLKEKISGLPNGTSNRLAYNAALVE</sequence>
<evidence type="ECO:0000256" key="1">
    <source>
        <dbReference type="ARBA" id="ARBA00011073"/>
    </source>
</evidence>
<dbReference type="InterPro" id="IPR022398">
    <property type="entry name" value="Peptidase_S8_His-AS"/>
</dbReference>
<comment type="similarity">
    <text evidence="1 6 7">Belongs to the peptidase S8 family.</text>
</comment>
<dbReference type="OrthoDB" id="206201at2759"/>
<feature type="signal peptide" evidence="8">
    <location>
        <begin position="1"/>
        <end position="16"/>
    </location>
</feature>
<dbReference type="CDD" id="cd04077">
    <property type="entry name" value="Peptidases_S8_PCSK9_ProteinaseK_like"/>
    <property type="match status" value="1"/>
</dbReference>
<proteinExistence type="inferred from homology"/>
<dbReference type="Pfam" id="PF05922">
    <property type="entry name" value="Inhibitor_I9"/>
    <property type="match status" value="1"/>
</dbReference>
<gene>
    <name evidence="11" type="ORF">EI97DRAFT_376348</name>
</gene>
<dbReference type="GO" id="GO:0004252">
    <property type="term" value="F:serine-type endopeptidase activity"/>
    <property type="evidence" value="ECO:0007669"/>
    <property type="project" value="UniProtKB-UniRule"/>
</dbReference>